<dbReference type="OrthoDB" id="463216at2"/>
<dbReference type="GO" id="GO:0016740">
    <property type="term" value="F:transferase activity"/>
    <property type="evidence" value="ECO:0007669"/>
    <property type="project" value="UniProtKB-KW"/>
</dbReference>
<dbReference type="PANTHER" id="PTHR30582">
    <property type="entry name" value="L,D-TRANSPEPTIDASE"/>
    <property type="match status" value="1"/>
</dbReference>
<reference evidence="11" key="1">
    <citation type="submission" date="2018-10" db="EMBL/GenBank/DDBJ databases">
        <authorList>
            <person name="Peiro R."/>
            <person name="Begona"/>
            <person name="Cbmso G."/>
            <person name="Lopez M."/>
            <person name="Gonzalez S."/>
            <person name="Sacristan E."/>
            <person name="Castillo E."/>
        </authorList>
    </citation>
    <scope>NUCLEOTIDE SEQUENCE [LARGE SCALE GENOMIC DNA]</scope>
</reference>
<evidence type="ECO:0000256" key="4">
    <source>
        <dbReference type="ARBA" id="ARBA00022960"/>
    </source>
</evidence>
<dbReference type="AlphaFoldDB" id="A0A447CVQ5"/>
<keyword evidence="4 7" id="KW-0133">Cell shape</keyword>
<feature type="signal peptide" evidence="8">
    <location>
        <begin position="1"/>
        <end position="23"/>
    </location>
</feature>
<evidence type="ECO:0000256" key="7">
    <source>
        <dbReference type="PROSITE-ProRule" id="PRU01373"/>
    </source>
</evidence>
<keyword evidence="5 7" id="KW-0573">Peptidoglycan synthesis</keyword>
<organism evidence="10 11">
    <name type="scientific">Rhodoplanes serenus</name>
    <dbReference type="NCBI Taxonomy" id="200615"/>
    <lineage>
        <taxon>Bacteria</taxon>
        <taxon>Pseudomonadati</taxon>
        <taxon>Pseudomonadota</taxon>
        <taxon>Alphaproteobacteria</taxon>
        <taxon>Hyphomicrobiales</taxon>
        <taxon>Nitrobacteraceae</taxon>
        <taxon>Rhodoplanes</taxon>
    </lineage>
</organism>
<dbReference type="GO" id="GO:0005576">
    <property type="term" value="C:extracellular region"/>
    <property type="evidence" value="ECO:0007669"/>
    <property type="project" value="TreeGrafter"/>
</dbReference>
<evidence type="ECO:0000313" key="11">
    <source>
        <dbReference type="Proteomes" id="UP000289200"/>
    </source>
</evidence>
<comment type="pathway">
    <text evidence="1 7">Cell wall biogenesis; peptidoglycan biosynthesis.</text>
</comment>
<comment type="caution">
    <text evidence="10">The sequence shown here is derived from an EMBL/GenBank/DDBJ whole genome shotgun (WGS) entry which is preliminary data.</text>
</comment>
<dbReference type="Pfam" id="PF03734">
    <property type="entry name" value="YkuD"/>
    <property type="match status" value="1"/>
</dbReference>
<feature type="active site" description="Proton donor/acceptor" evidence="7">
    <location>
        <position position="105"/>
    </location>
</feature>
<evidence type="ECO:0000256" key="3">
    <source>
        <dbReference type="ARBA" id="ARBA00022679"/>
    </source>
</evidence>
<dbReference type="Proteomes" id="UP000289200">
    <property type="component" value="Unassembled WGS sequence"/>
</dbReference>
<feature type="active site" description="Nucleophile" evidence="7">
    <location>
        <position position="121"/>
    </location>
</feature>
<proteinExistence type="inferred from homology"/>
<sequence>MTRSRVQVRPALLAAALVAVPLAAVPLDAVEAALLVRIDKSSQRMTVVVDGAPRYSWPVSTGRAGYSTPNGTFSPTRMHRSYFSRKYYNSPMPYSIFFHGGYAIHGSYEIARLGGPASHGCVRLHPSNAATLFSLVKQHGTGSTRIVVTGAAPAGPARAPREMAPVDDEPVVSYRPVNPYGAYGGTYYQPYQPAQPYAPRPYPGGYAPYRWGW</sequence>
<dbReference type="GO" id="GO:0071555">
    <property type="term" value="P:cell wall organization"/>
    <property type="evidence" value="ECO:0007669"/>
    <property type="project" value="UniProtKB-UniRule"/>
</dbReference>
<name>A0A447CVQ5_9BRAD</name>
<dbReference type="CDD" id="cd16913">
    <property type="entry name" value="YkuD_like"/>
    <property type="match status" value="1"/>
</dbReference>
<comment type="similarity">
    <text evidence="2">Belongs to the YkuD family.</text>
</comment>
<dbReference type="InterPro" id="IPR038063">
    <property type="entry name" value="Transpep_catalytic_dom"/>
</dbReference>
<dbReference type="SUPFAM" id="SSF141523">
    <property type="entry name" value="L,D-transpeptidase catalytic domain-like"/>
    <property type="match status" value="1"/>
</dbReference>
<keyword evidence="11" id="KW-1185">Reference proteome</keyword>
<dbReference type="GO" id="GO:0071972">
    <property type="term" value="F:peptidoglycan L,D-transpeptidase activity"/>
    <property type="evidence" value="ECO:0007669"/>
    <property type="project" value="TreeGrafter"/>
</dbReference>
<evidence type="ECO:0000259" key="9">
    <source>
        <dbReference type="PROSITE" id="PS52029"/>
    </source>
</evidence>
<dbReference type="InterPro" id="IPR005490">
    <property type="entry name" value="LD_TPept_cat_dom"/>
</dbReference>
<dbReference type="GO" id="GO:0008360">
    <property type="term" value="P:regulation of cell shape"/>
    <property type="evidence" value="ECO:0007669"/>
    <property type="project" value="UniProtKB-UniRule"/>
</dbReference>
<keyword evidence="6 7" id="KW-0961">Cell wall biogenesis/degradation</keyword>
<accession>A0A447CVQ5</accession>
<gene>
    <name evidence="10" type="ORF">RHODGE_RHODGE_02476</name>
</gene>
<evidence type="ECO:0000256" key="6">
    <source>
        <dbReference type="ARBA" id="ARBA00023316"/>
    </source>
</evidence>
<dbReference type="RefSeq" id="WP_129609230.1">
    <property type="nucleotide sequence ID" value="NZ_UWOC01000144.1"/>
</dbReference>
<dbReference type="InterPro" id="IPR050979">
    <property type="entry name" value="LD-transpeptidase"/>
</dbReference>
<dbReference type="PANTHER" id="PTHR30582:SF2">
    <property type="entry name" value="L,D-TRANSPEPTIDASE YCIB-RELATED"/>
    <property type="match status" value="1"/>
</dbReference>
<feature type="domain" description="L,D-TPase catalytic" evidence="9">
    <location>
        <begin position="34"/>
        <end position="149"/>
    </location>
</feature>
<dbReference type="GO" id="GO:0018104">
    <property type="term" value="P:peptidoglycan-protein cross-linking"/>
    <property type="evidence" value="ECO:0007669"/>
    <property type="project" value="TreeGrafter"/>
</dbReference>
<evidence type="ECO:0000313" key="10">
    <source>
        <dbReference type="EMBL" id="VCU09302.1"/>
    </source>
</evidence>
<feature type="chain" id="PRO_5019422030" description="L,D-TPase catalytic domain-containing protein" evidence="8">
    <location>
        <begin position="24"/>
        <end position="213"/>
    </location>
</feature>
<dbReference type="UniPathway" id="UPA00219"/>
<protein>
    <recommendedName>
        <fullName evidence="9">L,D-TPase catalytic domain-containing protein</fullName>
    </recommendedName>
</protein>
<evidence type="ECO:0000256" key="8">
    <source>
        <dbReference type="SAM" id="SignalP"/>
    </source>
</evidence>
<keyword evidence="8" id="KW-0732">Signal</keyword>
<evidence type="ECO:0000256" key="5">
    <source>
        <dbReference type="ARBA" id="ARBA00022984"/>
    </source>
</evidence>
<evidence type="ECO:0000256" key="2">
    <source>
        <dbReference type="ARBA" id="ARBA00005992"/>
    </source>
</evidence>
<dbReference type="Gene3D" id="2.40.440.10">
    <property type="entry name" value="L,D-transpeptidase catalytic domain-like"/>
    <property type="match status" value="1"/>
</dbReference>
<evidence type="ECO:0000256" key="1">
    <source>
        <dbReference type="ARBA" id="ARBA00004752"/>
    </source>
</evidence>
<dbReference type="EMBL" id="UWOC01000144">
    <property type="protein sequence ID" value="VCU09302.1"/>
    <property type="molecule type" value="Genomic_DNA"/>
</dbReference>
<dbReference type="PROSITE" id="PS52029">
    <property type="entry name" value="LD_TPASE"/>
    <property type="match status" value="1"/>
</dbReference>
<keyword evidence="3" id="KW-0808">Transferase</keyword>